<dbReference type="PANTHER" id="PTHR47669">
    <property type="entry name" value="PHOSPHATIDYLINOSITOL TRANSFER PROTEIN SFH5"/>
    <property type="match status" value="1"/>
</dbReference>
<dbReference type="Pfam" id="PF00650">
    <property type="entry name" value="CRAL_TRIO"/>
    <property type="match status" value="1"/>
</dbReference>
<dbReference type="STRING" id="703135.A0A2A9NMT5"/>
<comment type="subcellular location">
    <subcellularLocation>
        <location evidence="15">Cytoplasm</location>
    </subcellularLocation>
    <subcellularLocation>
        <location evidence="2 15">Endoplasmic reticulum membrane</location>
        <topology evidence="2 15">Peripheral membrane protein</topology>
    </subcellularLocation>
    <subcellularLocation>
        <location evidence="15">Microsome membrane</location>
        <topology evidence="15">Peripheral membrane protein</topology>
    </subcellularLocation>
</comment>
<accession>A0A2A9NMT5</accession>
<evidence type="ECO:0000256" key="12">
    <source>
        <dbReference type="ARBA" id="ARBA00023136"/>
    </source>
</evidence>
<dbReference type="PROSITE" id="PS50191">
    <property type="entry name" value="CRAL_TRIO"/>
    <property type="match status" value="1"/>
</dbReference>
<dbReference type="GO" id="GO:0008526">
    <property type="term" value="F:phosphatidylinositol transfer activity"/>
    <property type="evidence" value="ECO:0007669"/>
    <property type="project" value="UniProtKB-UniRule"/>
</dbReference>
<evidence type="ECO:0000256" key="9">
    <source>
        <dbReference type="ARBA" id="ARBA00022848"/>
    </source>
</evidence>
<dbReference type="Gene3D" id="3.40.525.10">
    <property type="entry name" value="CRAL-TRIO lipid binding domain"/>
    <property type="match status" value="1"/>
</dbReference>
<keyword evidence="19" id="KW-1185">Reference proteome</keyword>
<evidence type="ECO:0000256" key="2">
    <source>
        <dbReference type="ARBA" id="ARBA00004406"/>
    </source>
</evidence>
<dbReference type="GO" id="GO:0005789">
    <property type="term" value="C:endoplasmic reticulum membrane"/>
    <property type="evidence" value="ECO:0007669"/>
    <property type="project" value="UniProtKB-SubCell"/>
</dbReference>
<evidence type="ECO:0000256" key="8">
    <source>
        <dbReference type="ARBA" id="ARBA00022824"/>
    </source>
</evidence>
<keyword evidence="12 15" id="KW-0472">Membrane</keyword>
<dbReference type="SUPFAM" id="SSF46938">
    <property type="entry name" value="CRAL/TRIO N-terminal domain"/>
    <property type="match status" value="1"/>
</dbReference>
<evidence type="ECO:0000259" key="17">
    <source>
        <dbReference type="PROSITE" id="PS50191"/>
    </source>
</evidence>
<keyword evidence="4 15" id="KW-0813">Transport</keyword>
<dbReference type="InterPro" id="IPR001251">
    <property type="entry name" value="CRAL-TRIO_dom"/>
</dbReference>
<keyword evidence="6" id="KW-0349">Heme</keyword>
<evidence type="ECO:0000256" key="3">
    <source>
        <dbReference type="ARBA" id="ARBA00006667"/>
    </source>
</evidence>
<evidence type="ECO:0000256" key="6">
    <source>
        <dbReference type="ARBA" id="ARBA00022617"/>
    </source>
</evidence>
<proteinExistence type="inferred from homology"/>
<keyword evidence="7" id="KW-0479">Metal-binding</keyword>
<dbReference type="InterPro" id="IPR036273">
    <property type="entry name" value="CRAL/TRIO_N_dom_sf"/>
</dbReference>
<feature type="region of interest" description="Disordered" evidence="16">
    <location>
        <begin position="64"/>
        <end position="112"/>
    </location>
</feature>
<evidence type="ECO:0000256" key="15">
    <source>
        <dbReference type="RuleBase" id="RU367059"/>
    </source>
</evidence>
<gene>
    <name evidence="18" type="ORF">AMATHDRAFT_58391</name>
</gene>
<comment type="function">
    <text evidence="14">Non-classical phosphatidylinositol (PtdIns) transfer protein (PITP), which exhibits PtdIns-binding/transfer activity in the absence of detectable PtdCho-binding/transfer activity. Regulates PtdIns(4,5)P2 homeostasis at the plasma membrane. Heme-binding protein that may play a role in organic oxidant-induced stress responses.</text>
</comment>
<keyword evidence="8 15" id="KW-0256">Endoplasmic reticulum</keyword>
<organism evidence="18 19">
    <name type="scientific">Amanita thiersii Skay4041</name>
    <dbReference type="NCBI Taxonomy" id="703135"/>
    <lineage>
        <taxon>Eukaryota</taxon>
        <taxon>Fungi</taxon>
        <taxon>Dikarya</taxon>
        <taxon>Basidiomycota</taxon>
        <taxon>Agaricomycotina</taxon>
        <taxon>Agaricomycetes</taxon>
        <taxon>Agaricomycetidae</taxon>
        <taxon>Agaricales</taxon>
        <taxon>Pluteineae</taxon>
        <taxon>Amanitaceae</taxon>
        <taxon>Amanita</taxon>
    </lineage>
</organism>
<dbReference type="InterPro" id="IPR042938">
    <property type="entry name" value="Sfh5"/>
</dbReference>
<keyword evidence="11 15" id="KW-0445">Lipid transport</keyword>
<dbReference type="InterPro" id="IPR036865">
    <property type="entry name" value="CRAL-TRIO_dom_sf"/>
</dbReference>
<evidence type="ECO:0000256" key="10">
    <source>
        <dbReference type="ARBA" id="ARBA00023004"/>
    </source>
</evidence>
<evidence type="ECO:0000256" key="13">
    <source>
        <dbReference type="ARBA" id="ARBA00024146"/>
    </source>
</evidence>
<comment type="catalytic activity">
    <reaction evidence="13">
        <text>a 1,2-diacyl-sn-glycero-3-phospho-(1D-myo-inositol)(in) = a 1,2-diacyl-sn-glycero-3-phospho-(1D-myo-inositol)(out)</text>
        <dbReference type="Rhea" id="RHEA:38691"/>
        <dbReference type="ChEBI" id="CHEBI:57880"/>
    </reaction>
    <physiologicalReaction direction="left-to-right" evidence="13">
        <dbReference type="Rhea" id="RHEA:38692"/>
    </physiologicalReaction>
</comment>
<dbReference type="GO" id="GO:0005886">
    <property type="term" value="C:plasma membrane"/>
    <property type="evidence" value="ECO:0007669"/>
    <property type="project" value="TreeGrafter"/>
</dbReference>
<dbReference type="CDD" id="cd00170">
    <property type="entry name" value="SEC14"/>
    <property type="match status" value="1"/>
</dbReference>
<dbReference type="EMBL" id="KZ301984">
    <property type="protein sequence ID" value="PFH51859.1"/>
    <property type="molecule type" value="Genomic_DNA"/>
</dbReference>
<dbReference type="Proteomes" id="UP000242287">
    <property type="component" value="Unassembled WGS sequence"/>
</dbReference>
<evidence type="ECO:0000313" key="19">
    <source>
        <dbReference type="Proteomes" id="UP000242287"/>
    </source>
</evidence>
<dbReference type="AlphaFoldDB" id="A0A2A9NMT5"/>
<sequence>MTESTLPAIPAQASVPTPAATTPAFNDEPTKSQQLIVNASRTTVAPLPEPGATPVTPILSSETLQAAPHPPQPESEDTHVIPSTSGATPAPVATTKGITTTSEEPEPQNPLTQRFTQQEWTALKEFRAALPDMFIEAYEKPESREIPIVLWGVLIDPLHPNRDARISVILMKFLRARNLSVRDARNMFVSTLRWRVSFNVDAAMKEEFPQEIFGRLGHVYGKDKEGRPVVYNLYGANQDLKVVFGDVQRFLRWRVVLMETSTSFLDFTTVDQTLQVHDYEGVSLTSSDTNSKNAASEATSIFQSHYPELLFKKFFVNVPTFLNWIFWAMKPLISANTLAKMSVTGSGHHTIGKALLPHIDSSQLPRRYGGEADAF</sequence>
<evidence type="ECO:0000256" key="16">
    <source>
        <dbReference type="SAM" id="MobiDB-lite"/>
    </source>
</evidence>
<evidence type="ECO:0000256" key="11">
    <source>
        <dbReference type="ARBA" id="ARBA00023055"/>
    </source>
</evidence>
<evidence type="ECO:0000256" key="4">
    <source>
        <dbReference type="ARBA" id="ARBA00022448"/>
    </source>
</evidence>
<keyword evidence="9 15" id="KW-0492">Microsome</keyword>
<dbReference type="SMART" id="SM00516">
    <property type="entry name" value="SEC14"/>
    <property type="match status" value="1"/>
</dbReference>
<keyword evidence="5 15" id="KW-0963">Cytoplasm</keyword>
<protein>
    <recommendedName>
        <fullName evidence="15">Phosphatidylinositol transfer protein SFH5</fullName>
        <shortName evidence="15">PITP SFH5</shortName>
    </recommendedName>
</protein>
<dbReference type="OrthoDB" id="75724at2759"/>
<feature type="domain" description="CRAL-TRIO" evidence="17">
    <location>
        <begin position="200"/>
        <end position="375"/>
    </location>
</feature>
<dbReference type="SUPFAM" id="SSF52087">
    <property type="entry name" value="CRAL/TRIO domain"/>
    <property type="match status" value="1"/>
</dbReference>
<dbReference type="GO" id="GO:0032541">
    <property type="term" value="C:cortical endoplasmic reticulum"/>
    <property type="evidence" value="ECO:0007669"/>
    <property type="project" value="TreeGrafter"/>
</dbReference>
<dbReference type="GO" id="GO:0046872">
    <property type="term" value="F:metal ion binding"/>
    <property type="evidence" value="ECO:0007669"/>
    <property type="project" value="UniProtKB-KW"/>
</dbReference>
<dbReference type="GO" id="GO:0043001">
    <property type="term" value="P:Golgi to plasma membrane protein transport"/>
    <property type="evidence" value="ECO:0007669"/>
    <property type="project" value="TreeGrafter"/>
</dbReference>
<comment type="similarity">
    <text evidence="3 15">Belongs to the SFH5 family.</text>
</comment>
<evidence type="ECO:0000313" key="18">
    <source>
        <dbReference type="EMBL" id="PFH51859.1"/>
    </source>
</evidence>
<dbReference type="GO" id="GO:0005829">
    <property type="term" value="C:cytosol"/>
    <property type="evidence" value="ECO:0007669"/>
    <property type="project" value="TreeGrafter"/>
</dbReference>
<name>A0A2A9NMT5_9AGAR</name>
<reference evidence="18 19" key="1">
    <citation type="submission" date="2014-02" db="EMBL/GenBank/DDBJ databases">
        <title>Transposable element dynamics among asymbiotic and ectomycorrhizal Amanita fungi.</title>
        <authorList>
            <consortium name="DOE Joint Genome Institute"/>
            <person name="Hess J."/>
            <person name="Skrede I."/>
            <person name="Wolfe B."/>
            <person name="LaButti K."/>
            <person name="Ohm R.A."/>
            <person name="Grigoriev I.V."/>
            <person name="Pringle A."/>
        </authorList>
    </citation>
    <scope>NUCLEOTIDE SEQUENCE [LARGE SCALE GENOMIC DNA]</scope>
    <source>
        <strain evidence="18 19">SKay4041</strain>
    </source>
</reference>
<keyword evidence="10" id="KW-0408">Iron</keyword>
<evidence type="ECO:0000256" key="1">
    <source>
        <dbReference type="ARBA" id="ARBA00001970"/>
    </source>
</evidence>
<feature type="region of interest" description="Disordered" evidence="16">
    <location>
        <begin position="1"/>
        <end position="32"/>
    </location>
</feature>
<comment type="cofactor">
    <cofactor evidence="1">
        <name>heme b</name>
        <dbReference type="ChEBI" id="CHEBI:60344"/>
    </cofactor>
</comment>
<evidence type="ECO:0000256" key="5">
    <source>
        <dbReference type="ARBA" id="ARBA00022490"/>
    </source>
</evidence>
<dbReference type="GO" id="GO:0017157">
    <property type="term" value="P:regulation of exocytosis"/>
    <property type="evidence" value="ECO:0007669"/>
    <property type="project" value="TreeGrafter"/>
</dbReference>
<evidence type="ECO:0000256" key="7">
    <source>
        <dbReference type="ARBA" id="ARBA00022723"/>
    </source>
</evidence>
<dbReference type="PANTHER" id="PTHR47669:SF1">
    <property type="entry name" value="PHOSPHATIDYLINOSITOL TRANSFER PROTEIN SFH5"/>
    <property type="match status" value="1"/>
</dbReference>
<evidence type="ECO:0000256" key="14">
    <source>
        <dbReference type="ARBA" id="ARBA00024180"/>
    </source>
</evidence>